<proteinExistence type="predicted"/>
<evidence type="ECO:0000313" key="2">
    <source>
        <dbReference type="EMBL" id="GEQ50641.1"/>
    </source>
</evidence>
<reference evidence="3" key="2">
    <citation type="journal article" date="2020" name="Int. Dairy J.">
        <title>Lactic acid bacterial diversity in Brie cheese focusing on salt concentration and pH of isolation medium and characterisation of halophilic and alkaliphilic lactic acid bacterial isolates.</title>
        <authorList>
            <person name="Unno R."/>
            <person name="Matsutani M."/>
            <person name="Suzuki T."/>
            <person name="Kodama K."/>
            <person name="Matsushita H."/>
            <person name="Yamasato K."/>
            <person name="Koizumi Y."/>
            <person name="Ishikawa M."/>
        </authorList>
    </citation>
    <scope>NUCLEOTIDE SEQUENCE</scope>
    <source>
        <strain evidence="3">7C1</strain>
        <strain evidence="2">8C4</strain>
    </source>
</reference>
<evidence type="ECO:0000313" key="4">
    <source>
        <dbReference type="Proteomes" id="UP000886597"/>
    </source>
</evidence>
<feature type="compositionally biased region" description="Basic and acidic residues" evidence="1">
    <location>
        <begin position="16"/>
        <end position="25"/>
    </location>
</feature>
<dbReference type="Proteomes" id="UP000886607">
    <property type="component" value="Unassembled WGS sequence"/>
</dbReference>
<organism evidence="3 4">
    <name type="scientific">Tetragenococcus koreensis</name>
    <dbReference type="NCBI Taxonomy" id="290335"/>
    <lineage>
        <taxon>Bacteria</taxon>
        <taxon>Bacillati</taxon>
        <taxon>Bacillota</taxon>
        <taxon>Bacilli</taxon>
        <taxon>Lactobacillales</taxon>
        <taxon>Enterococcaceae</taxon>
        <taxon>Tetragenococcus</taxon>
    </lineage>
</organism>
<dbReference type="EMBL" id="BKBQ01000086">
    <property type="protein sequence ID" value="GEQ55647.1"/>
    <property type="molecule type" value="Genomic_DNA"/>
</dbReference>
<keyword evidence="5" id="KW-1185">Reference proteome</keyword>
<dbReference type="AlphaFoldDB" id="A0AAN4UDW7"/>
<evidence type="ECO:0000256" key="1">
    <source>
        <dbReference type="SAM" id="MobiDB-lite"/>
    </source>
</evidence>
<dbReference type="EMBL" id="BKBO01000087">
    <property type="protein sequence ID" value="GEQ50641.1"/>
    <property type="molecule type" value="Genomic_DNA"/>
</dbReference>
<name>A0AAN4UDW7_9ENTE</name>
<accession>A0AAN4UDW7</accession>
<gene>
    <name evidence="2" type="ORF">TK11N_24930</name>
    <name evidence="3" type="ORF">TK2N_24910</name>
</gene>
<feature type="region of interest" description="Disordered" evidence="1">
    <location>
        <begin position="1"/>
        <end position="62"/>
    </location>
</feature>
<protein>
    <submittedName>
        <fullName evidence="3">Uncharacterized protein</fullName>
    </submittedName>
</protein>
<comment type="caution">
    <text evidence="3">The sequence shown here is derived from an EMBL/GenBank/DDBJ whole genome shotgun (WGS) entry which is preliminary data.</text>
</comment>
<evidence type="ECO:0000313" key="3">
    <source>
        <dbReference type="EMBL" id="GEQ55647.1"/>
    </source>
</evidence>
<sequence length="62" mass="6677">MLASWGCRTLTAQEKGQPKDLERSARAGKSPVGEGRQLVLTDPEYGGTREMPSETGRTISQG</sequence>
<dbReference type="Proteomes" id="UP000886597">
    <property type="component" value="Unassembled WGS sequence"/>
</dbReference>
<evidence type="ECO:0000313" key="5">
    <source>
        <dbReference type="Proteomes" id="UP000886607"/>
    </source>
</evidence>
<reference evidence="3" key="1">
    <citation type="submission" date="2019-08" db="EMBL/GenBank/DDBJ databases">
        <authorList>
            <person name="Ishikawa M."/>
            <person name="Suzuki T."/>
            <person name="Matsutani M."/>
        </authorList>
    </citation>
    <scope>NUCLEOTIDE SEQUENCE</scope>
    <source>
        <strain evidence="3">7C1</strain>
        <strain evidence="2">8C4</strain>
    </source>
</reference>